<evidence type="ECO:0000313" key="2">
    <source>
        <dbReference type="Proteomes" id="UP000664859"/>
    </source>
</evidence>
<evidence type="ECO:0000313" key="1">
    <source>
        <dbReference type="EMBL" id="KAG5192072.1"/>
    </source>
</evidence>
<proteinExistence type="predicted"/>
<dbReference type="GO" id="GO:0005741">
    <property type="term" value="C:mitochondrial outer membrane"/>
    <property type="evidence" value="ECO:0007669"/>
    <property type="project" value="InterPro"/>
</dbReference>
<dbReference type="InterPro" id="IPR001925">
    <property type="entry name" value="Porin_Euk"/>
</dbReference>
<name>A0A836CMQ3_9STRA</name>
<dbReference type="InterPro" id="IPR027246">
    <property type="entry name" value="Porin_Euk/Tom40"/>
</dbReference>
<dbReference type="GO" id="GO:0008308">
    <property type="term" value="F:voltage-gated monoatomic anion channel activity"/>
    <property type="evidence" value="ECO:0007669"/>
    <property type="project" value="InterPro"/>
</dbReference>
<dbReference type="PANTHER" id="PTHR11743">
    <property type="entry name" value="VOLTAGE-DEPENDENT ANION-SELECTIVE CHANNEL"/>
    <property type="match status" value="1"/>
</dbReference>
<gene>
    <name evidence="1" type="ORF">JKP88DRAFT_352095</name>
</gene>
<dbReference type="Gene3D" id="2.40.160.10">
    <property type="entry name" value="Porin"/>
    <property type="match status" value="1"/>
</dbReference>
<comment type="caution">
    <text evidence="1">The sequence shown here is derived from an EMBL/GenBank/DDBJ whole genome shotgun (WGS) entry which is preliminary data.</text>
</comment>
<dbReference type="Proteomes" id="UP000664859">
    <property type="component" value="Unassembled WGS sequence"/>
</dbReference>
<dbReference type="AlphaFoldDB" id="A0A836CMQ3"/>
<accession>A0A836CMQ3</accession>
<protein>
    <submittedName>
        <fullName evidence="1">Eukaryotic porin-domain-containing protein</fullName>
    </submittedName>
</protein>
<sequence length="267" mass="27883">MASSADAAPALPPLQYADLGRPAVDLLSRDFVFTKRLLLRFTSDGRVVVDASLAVDPSLTLAVSAEDGRQEAGKTTPQSHGTISLLYANKLATLTTKLDVVNGPTAHGTALFRFGRWGLGGACQVNTQLDDKGRGPELVDRSGGIGYFGDGWQASAVTAVAGKDTSTASLTFLHALSPDLSVAASVDYSNKMPEPAINVGSLCKLQSDSYVKAKVNNQAVLSLAFYQQMSKAVGLTFAAQIDTKHINSAPSPSSAGHKFGVSLTLTP</sequence>
<dbReference type="Pfam" id="PF01459">
    <property type="entry name" value="Porin_3"/>
    <property type="match status" value="1"/>
</dbReference>
<reference evidence="1" key="1">
    <citation type="submission" date="2021-02" db="EMBL/GenBank/DDBJ databases">
        <title>First Annotated Genome of the Yellow-green Alga Tribonema minus.</title>
        <authorList>
            <person name="Mahan K.M."/>
        </authorList>
    </citation>
    <scope>NUCLEOTIDE SEQUENCE</scope>
    <source>
        <strain evidence="1">UTEX B ZZ1240</strain>
    </source>
</reference>
<dbReference type="EMBL" id="JAFCMP010000011">
    <property type="protein sequence ID" value="KAG5192072.1"/>
    <property type="molecule type" value="Genomic_DNA"/>
</dbReference>
<dbReference type="OrthoDB" id="7827681at2759"/>
<organism evidence="1 2">
    <name type="scientific">Tribonema minus</name>
    <dbReference type="NCBI Taxonomy" id="303371"/>
    <lineage>
        <taxon>Eukaryota</taxon>
        <taxon>Sar</taxon>
        <taxon>Stramenopiles</taxon>
        <taxon>Ochrophyta</taxon>
        <taxon>PX clade</taxon>
        <taxon>Xanthophyceae</taxon>
        <taxon>Tribonematales</taxon>
        <taxon>Tribonemataceae</taxon>
        <taxon>Tribonema</taxon>
    </lineage>
</organism>
<dbReference type="PANTHER" id="PTHR11743:SF70">
    <property type="entry name" value="GH26960P-RELATED"/>
    <property type="match status" value="1"/>
</dbReference>
<dbReference type="InterPro" id="IPR023614">
    <property type="entry name" value="Porin_dom_sf"/>
</dbReference>
<keyword evidence="2" id="KW-1185">Reference proteome</keyword>